<dbReference type="AlphaFoldDB" id="A0A9D4KY71"/>
<reference evidence="2" key="1">
    <citation type="journal article" date="2019" name="bioRxiv">
        <title>The Genome of the Zebra Mussel, Dreissena polymorpha: A Resource for Invasive Species Research.</title>
        <authorList>
            <person name="McCartney M.A."/>
            <person name="Auch B."/>
            <person name="Kono T."/>
            <person name="Mallez S."/>
            <person name="Zhang Y."/>
            <person name="Obille A."/>
            <person name="Becker A."/>
            <person name="Abrahante J.E."/>
            <person name="Garbe J."/>
            <person name="Badalamenti J.P."/>
            <person name="Herman A."/>
            <person name="Mangelson H."/>
            <person name="Liachko I."/>
            <person name="Sullivan S."/>
            <person name="Sone E.D."/>
            <person name="Koren S."/>
            <person name="Silverstein K.A.T."/>
            <person name="Beckman K.B."/>
            <person name="Gohl D.M."/>
        </authorList>
    </citation>
    <scope>NUCLEOTIDE SEQUENCE</scope>
    <source>
        <strain evidence="2">Duluth1</strain>
        <tissue evidence="2">Whole animal</tissue>
    </source>
</reference>
<dbReference type="Proteomes" id="UP000828390">
    <property type="component" value="Unassembled WGS sequence"/>
</dbReference>
<reference evidence="2" key="2">
    <citation type="submission" date="2020-11" db="EMBL/GenBank/DDBJ databases">
        <authorList>
            <person name="McCartney M.A."/>
            <person name="Auch B."/>
            <person name="Kono T."/>
            <person name="Mallez S."/>
            <person name="Becker A."/>
            <person name="Gohl D.M."/>
            <person name="Silverstein K.A.T."/>
            <person name="Koren S."/>
            <person name="Bechman K.B."/>
            <person name="Herman A."/>
            <person name="Abrahante J.E."/>
            <person name="Garbe J."/>
        </authorList>
    </citation>
    <scope>NUCLEOTIDE SEQUENCE</scope>
    <source>
        <strain evidence="2">Duluth1</strain>
        <tissue evidence="2">Whole animal</tissue>
    </source>
</reference>
<evidence type="ECO:0000256" key="1">
    <source>
        <dbReference type="SAM" id="MobiDB-lite"/>
    </source>
</evidence>
<accession>A0A9D4KY71</accession>
<feature type="compositionally biased region" description="Acidic residues" evidence="1">
    <location>
        <begin position="1"/>
        <end position="12"/>
    </location>
</feature>
<proteinExistence type="predicted"/>
<feature type="region of interest" description="Disordered" evidence="1">
    <location>
        <begin position="1"/>
        <end position="53"/>
    </location>
</feature>
<sequence length="75" mass="7896">MSSLSDEIDEDSVCTPPLFTPPPEAPIPPPPPFSRTAYTTTTNGKTGDLSNNAVLNADPVSEGQRAYIYACSAIP</sequence>
<feature type="compositionally biased region" description="Pro residues" evidence="1">
    <location>
        <begin position="18"/>
        <end position="33"/>
    </location>
</feature>
<keyword evidence="3" id="KW-1185">Reference proteome</keyword>
<protein>
    <submittedName>
        <fullName evidence="2">Uncharacterized protein</fullName>
    </submittedName>
</protein>
<name>A0A9D4KY71_DREPO</name>
<gene>
    <name evidence="2" type="ORF">DPMN_090690</name>
</gene>
<feature type="compositionally biased region" description="Low complexity" evidence="1">
    <location>
        <begin position="36"/>
        <end position="46"/>
    </location>
</feature>
<organism evidence="2 3">
    <name type="scientific">Dreissena polymorpha</name>
    <name type="common">Zebra mussel</name>
    <name type="synonym">Mytilus polymorpha</name>
    <dbReference type="NCBI Taxonomy" id="45954"/>
    <lineage>
        <taxon>Eukaryota</taxon>
        <taxon>Metazoa</taxon>
        <taxon>Spiralia</taxon>
        <taxon>Lophotrochozoa</taxon>
        <taxon>Mollusca</taxon>
        <taxon>Bivalvia</taxon>
        <taxon>Autobranchia</taxon>
        <taxon>Heteroconchia</taxon>
        <taxon>Euheterodonta</taxon>
        <taxon>Imparidentia</taxon>
        <taxon>Neoheterodontei</taxon>
        <taxon>Myida</taxon>
        <taxon>Dreissenoidea</taxon>
        <taxon>Dreissenidae</taxon>
        <taxon>Dreissena</taxon>
    </lineage>
</organism>
<evidence type="ECO:0000313" key="2">
    <source>
        <dbReference type="EMBL" id="KAH3848330.1"/>
    </source>
</evidence>
<evidence type="ECO:0000313" key="3">
    <source>
        <dbReference type="Proteomes" id="UP000828390"/>
    </source>
</evidence>
<comment type="caution">
    <text evidence="2">The sequence shown here is derived from an EMBL/GenBank/DDBJ whole genome shotgun (WGS) entry which is preliminary data.</text>
</comment>
<dbReference type="EMBL" id="JAIWYP010000003">
    <property type="protein sequence ID" value="KAH3848330.1"/>
    <property type="molecule type" value="Genomic_DNA"/>
</dbReference>